<protein>
    <submittedName>
        <fullName evidence="3">XPB/Ssl2-like helicase family protein</fullName>
    </submittedName>
</protein>
<reference evidence="3 4" key="1">
    <citation type="submission" date="2018-04" db="EMBL/GenBank/DDBJ databases">
        <title>Genomic Encyclopedia of Archaeal and Bacterial Type Strains, Phase II (KMG-II): from individual species to whole genera.</title>
        <authorList>
            <person name="Goeker M."/>
        </authorList>
    </citation>
    <scope>NUCLEOTIDE SEQUENCE [LARGE SCALE GENOMIC DNA]</scope>
    <source>
        <strain evidence="3 4">DSM 45787</strain>
    </source>
</reference>
<keyword evidence="3" id="KW-0067">ATP-binding</keyword>
<dbReference type="EMBL" id="QBKR01000017">
    <property type="protein sequence ID" value="PTX58299.1"/>
    <property type="molecule type" value="Genomic_DNA"/>
</dbReference>
<feature type="compositionally biased region" description="Basic and acidic residues" evidence="1">
    <location>
        <begin position="500"/>
        <end position="510"/>
    </location>
</feature>
<gene>
    <name evidence="3" type="ORF">C8P63_11746</name>
</gene>
<name>A0A2T6BQH2_9BACL</name>
<sequence>MKPSLVCCLNGLTDEARSRLSREHKCGKDPRSLAEAIVDEVEKDGFEGRLHPWERVALEFLVFTQGDRPIPEGETSGRPSVLSPSRFRTALVLLRRRGLLFRLRNRPAGWLLWCPREVRRAYSRSRIGEAPKEREVPEEIEDADPARGIWNPLFQFAVQLEREGIPLTREGNVPLTVERKLAVELNMDEESFSESRWERETGSPAVRLAAGFTKRLGILQKEGGRWVPRSNRLHRWLCLAWDARIEELFCLTRDFLLEDRPRWDGLWWQMERCQGGWFRFRETCLGWLALSGGAGKLPFFAEEVERRWLRPLQAMGWVERAKHRGETFWRWLPWAPPVGGDFPEMKGYVKPDFEILVPPFLPLHRRFLLALFADCMGEDQYITYELNADSVRRGAEKGISPEEMLQLLEEISGYPAPENVAVTLRRWAGDLPVLEEVWLLREPKACGRWVSEEDRTAWNLDPVGDGIYLVPSNRVKEVEKRLAEKGVSILQREEKDSWWEDLKEGERGEGEQEEVAPVDGRDPSPEEAVPGFQQLPKLWTSGMRRYHPSTLRELLNRAVSMELDVLHSSGKGEPDRFTPTKIVPDGEGWKVRGRDPSGKKRHLPMEAFAEVQLLAPWHDLI</sequence>
<proteinExistence type="predicted"/>
<keyword evidence="3" id="KW-0547">Nucleotide-binding</keyword>
<dbReference type="AlphaFoldDB" id="A0A2T6BQH2"/>
<keyword evidence="3" id="KW-0347">Helicase</keyword>
<evidence type="ECO:0000259" key="2">
    <source>
        <dbReference type="Pfam" id="PF13625"/>
    </source>
</evidence>
<dbReference type="Proteomes" id="UP000244240">
    <property type="component" value="Unassembled WGS sequence"/>
</dbReference>
<feature type="region of interest" description="Disordered" evidence="1">
    <location>
        <begin position="500"/>
        <end position="530"/>
    </location>
</feature>
<dbReference type="InterPro" id="IPR032830">
    <property type="entry name" value="XPB/Ssl2_N"/>
</dbReference>
<feature type="domain" description="Helicase XPB/Ssl2 N-terminal" evidence="2">
    <location>
        <begin position="349"/>
        <end position="428"/>
    </location>
</feature>
<dbReference type="OrthoDB" id="2987331at2"/>
<keyword evidence="4" id="KW-1185">Reference proteome</keyword>
<evidence type="ECO:0000256" key="1">
    <source>
        <dbReference type="SAM" id="MobiDB-lite"/>
    </source>
</evidence>
<accession>A0A2T6BQH2</accession>
<evidence type="ECO:0000313" key="3">
    <source>
        <dbReference type="EMBL" id="PTX58299.1"/>
    </source>
</evidence>
<dbReference type="Pfam" id="PF13625">
    <property type="entry name" value="Helicase_C_3"/>
    <property type="match status" value="1"/>
</dbReference>
<organism evidence="3 4">
    <name type="scientific">Melghirimyces profundicolus</name>
    <dbReference type="NCBI Taxonomy" id="1242148"/>
    <lineage>
        <taxon>Bacteria</taxon>
        <taxon>Bacillati</taxon>
        <taxon>Bacillota</taxon>
        <taxon>Bacilli</taxon>
        <taxon>Bacillales</taxon>
        <taxon>Thermoactinomycetaceae</taxon>
        <taxon>Melghirimyces</taxon>
    </lineage>
</organism>
<evidence type="ECO:0000313" key="4">
    <source>
        <dbReference type="Proteomes" id="UP000244240"/>
    </source>
</evidence>
<keyword evidence="3" id="KW-0378">Hydrolase</keyword>
<dbReference type="RefSeq" id="WP_108024619.1">
    <property type="nucleotide sequence ID" value="NZ_QBKR01000017.1"/>
</dbReference>
<comment type="caution">
    <text evidence="3">The sequence shown here is derived from an EMBL/GenBank/DDBJ whole genome shotgun (WGS) entry which is preliminary data.</text>
</comment>
<dbReference type="GO" id="GO:0004386">
    <property type="term" value="F:helicase activity"/>
    <property type="evidence" value="ECO:0007669"/>
    <property type="project" value="UniProtKB-KW"/>
</dbReference>